<keyword evidence="3 6" id="KW-0238">DNA-binding</keyword>
<proteinExistence type="inferred from homology"/>
<dbReference type="Pfam" id="PF03466">
    <property type="entry name" value="LysR_substrate"/>
    <property type="match status" value="1"/>
</dbReference>
<organism evidence="6 7">
    <name type="scientific">Acetoanaerobium pronyense</name>
    <dbReference type="NCBI Taxonomy" id="1482736"/>
    <lineage>
        <taxon>Bacteria</taxon>
        <taxon>Bacillati</taxon>
        <taxon>Bacillota</taxon>
        <taxon>Clostridia</taxon>
        <taxon>Peptostreptococcales</taxon>
        <taxon>Filifactoraceae</taxon>
        <taxon>Acetoanaerobium</taxon>
    </lineage>
</organism>
<evidence type="ECO:0000313" key="7">
    <source>
        <dbReference type="Proteomes" id="UP001314903"/>
    </source>
</evidence>
<dbReference type="RefSeq" id="WP_209658639.1">
    <property type="nucleotide sequence ID" value="NZ_JAGGLI010000002.1"/>
</dbReference>
<sequence length="297" mass="33975">MTLQQLKYFLEVCNTLHYTRASENLNISQPSLSYALNQLSDELGAPLFKKNGKKILLTEYGEVFQTYVESSLQILAQGEQQIKNMINPQIKNINLGYIYSVSFDVVPKLIDEFYISQGDRKINFSFQVNMTNSLIEELEKGTLDVILSPPPDVSYDFIDSIPILEQELFLLVYEGHTLANKPSVTADDFKNEKFVMINKKTNLYLQTEALFKKHNIFPETVFKVDECNSMAAFVGAQLGVAIMPQIPSLDNYKVIAIPFKDKKMSRTISLLWNKKNPKHEALKKFIDYFDASRKNIG</sequence>
<gene>
    <name evidence="6" type="ORF">J2Z35_000296</name>
</gene>
<feature type="domain" description="HTH lysR-type" evidence="5">
    <location>
        <begin position="1"/>
        <end position="58"/>
    </location>
</feature>
<dbReference type="PANTHER" id="PTHR30346:SF28">
    <property type="entry name" value="HTH-TYPE TRANSCRIPTIONAL REGULATOR CYNR"/>
    <property type="match status" value="1"/>
</dbReference>
<dbReference type="InterPro" id="IPR036388">
    <property type="entry name" value="WH-like_DNA-bd_sf"/>
</dbReference>
<evidence type="ECO:0000256" key="3">
    <source>
        <dbReference type="ARBA" id="ARBA00023125"/>
    </source>
</evidence>
<evidence type="ECO:0000256" key="2">
    <source>
        <dbReference type="ARBA" id="ARBA00023015"/>
    </source>
</evidence>
<dbReference type="PROSITE" id="PS50931">
    <property type="entry name" value="HTH_LYSR"/>
    <property type="match status" value="1"/>
</dbReference>
<dbReference type="EMBL" id="JAGGLI010000002">
    <property type="protein sequence ID" value="MBP2026507.1"/>
    <property type="molecule type" value="Genomic_DNA"/>
</dbReference>
<protein>
    <submittedName>
        <fullName evidence="6">DNA-binding transcriptional LysR family regulator</fullName>
    </submittedName>
</protein>
<keyword evidence="7" id="KW-1185">Reference proteome</keyword>
<name>A0ABS4KFF2_9FIRM</name>
<accession>A0ABS4KFF2</accession>
<dbReference type="Pfam" id="PF00126">
    <property type="entry name" value="HTH_1"/>
    <property type="match status" value="1"/>
</dbReference>
<comment type="similarity">
    <text evidence="1">Belongs to the LysR transcriptional regulatory family.</text>
</comment>
<dbReference type="PANTHER" id="PTHR30346">
    <property type="entry name" value="TRANSCRIPTIONAL DUAL REGULATOR HCAR-RELATED"/>
    <property type="match status" value="1"/>
</dbReference>
<evidence type="ECO:0000259" key="5">
    <source>
        <dbReference type="PROSITE" id="PS50931"/>
    </source>
</evidence>
<dbReference type="SUPFAM" id="SSF53850">
    <property type="entry name" value="Periplasmic binding protein-like II"/>
    <property type="match status" value="1"/>
</dbReference>
<keyword evidence="2" id="KW-0805">Transcription regulation</keyword>
<dbReference type="PRINTS" id="PR00039">
    <property type="entry name" value="HTHLYSR"/>
</dbReference>
<dbReference type="GO" id="GO:0003677">
    <property type="term" value="F:DNA binding"/>
    <property type="evidence" value="ECO:0007669"/>
    <property type="project" value="UniProtKB-KW"/>
</dbReference>
<evidence type="ECO:0000256" key="1">
    <source>
        <dbReference type="ARBA" id="ARBA00009437"/>
    </source>
</evidence>
<dbReference type="Gene3D" id="3.40.190.290">
    <property type="match status" value="1"/>
</dbReference>
<evidence type="ECO:0000313" key="6">
    <source>
        <dbReference type="EMBL" id="MBP2026507.1"/>
    </source>
</evidence>
<dbReference type="Gene3D" id="1.10.10.10">
    <property type="entry name" value="Winged helix-like DNA-binding domain superfamily/Winged helix DNA-binding domain"/>
    <property type="match status" value="1"/>
</dbReference>
<dbReference type="SUPFAM" id="SSF46785">
    <property type="entry name" value="Winged helix' DNA-binding domain"/>
    <property type="match status" value="1"/>
</dbReference>
<dbReference type="InterPro" id="IPR036390">
    <property type="entry name" value="WH_DNA-bd_sf"/>
</dbReference>
<comment type="caution">
    <text evidence="6">The sequence shown here is derived from an EMBL/GenBank/DDBJ whole genome shotgun (WGS) entry which is preliminary data.</text>
</comment>
<dbReference type="Proteomes" id="UP001314903">
    <property type="component" value="Unassembled WGS sequence"/>
</dbReference>
<dbReference type="InterPro" id="IPR005119">
    <property type="entry name" value="LysR_subst-bd"/>
</dbReference>
<keyword evidence="4" id="KW-0804">Transcription</keyword>
<evidence type="ECO:0000256" key="4">
    <source>
        <dbReference type="ARBA" id="ARBA00023163"/>
    </source>
</evidence>
<reference evidence="6 7" key="1">
    <citation type="submission" date="2021-03" db="EMBL/GenBank/DDBJ databases">
        <title>Genomic Encyclopedia of Type Strains, Phase IV (KMG-IV): sequencing the most valuable type-strain genomes for metagenomic binning, comparative biology and taxonomic classification.</title>
        <authorList>
            <person name="Goeker M."/>
        </authorList>
    </citation>
    <scope>NUCLEOTIDE SEQUENCE [LARGE SCALE GENOMIC DNA]</scope>
    <source>
        <strain evidence="6 7">DSM 27512</strain>
    </source>
</reference>
<dbReference type="InterPro" id="IPR000847">
    <property type="entry name" value="LysR_HTH_N"/>
</dbReference>